<reference evidence="1 2" key="1">
    <citation type="journal article" date="2015" name="Biotechnol. Biofuels">
        <title>Enhanced degradation of softwood versus hardwood by the white-rot fungus Pycnoporus coccineus.</title>
        <authorList>
            <person name="Couturier M."/>
            <person name="Navarro D."/>
            <person name="Chevret D."/>
            <person name="Henrissat B."/>
            <person name="Piumi F."/>
            <person name="Ruiz-Duenas F.J."/>
            <person name="Martinez A.T."/>
            <person name="Grigoriev I.V."/>
            <person name="Riley R."/>
            <person name="Lipzen A."/>
            <person name="Berrin J.G."/>
            <person name="Master E.R."/>
            <person name="Rosso M.N."/>
        </authorList>
    </citation>
    <scope>NUCLEOTIDE SEQUENCE [LARGE SCALE GENOMIC DNA]</scope>
    <source>
        <strain evidence="1 2">BRFM310</strain>
    </source>
</reference>
<evidence type="ECO:0000313" key="2">
    <source>
        <dbReference type="Proteomes" id="UP000193067"/>
    </source>
</evidence>
<keyword evidence="2" id="KW-1185">Reference proteome</keyword>
<protein>
    <submittedName>
        <fullName evidence="1">Uncharacterized protein</fullName>
    </submittedName>
</protein>
<gene>
    <name evidence="1" type="ORF">PYCCODRAFT_1469688</name>
</gene>
<evidence type="ECO:0000313" key="1">
    <source>
        <dbReference type="EMBL" id="OSD00159.1"/>
    </source>
</evidence>
<dbReference type="EMBL" id="KZ084121">
    <property type="protein sequence ID" value="OSD00159.1"/>
    <property type="molecule type" value="Genomic_DNA"/>
</dbReference>
<accession>A0A1Y2IG92</accession>
<proteinExistence type="predicted"/>
<dbReference type="Proteomes" id="UP000193067">
    <property type="component" value="Unassembled WGS sequence"/>
</dbReference>
<dbReference type="OrthoDB" id="10296422at2759"/>
<dbReference type="AlphaFoldDB" id="A0A1Y2IG92"/>
<sequence>MAAEFEIDPIFSTSLVFFSAAETHHASDLLWNRASVVVAEILPSIDGLAVQLSPECFACGPGFVTVATCVLNSPDIVMSCDESLRLVAWKSRDAVEWSRLRFSLRGEFLDFLWLFLDARHRLCNDTLDYQDQMNLLVQQYHALLLKVACPSICLAEVREGNPPPQAIRQYQCTCRPWCRDPLYVPGIEQILEDSMDLRRG</sequence>
<name>A0A1Y2IG92_TRAC3</name>
<organism evidence="1 2">
    <name type="scientific">Trametes coccinea (strain BRFM310)</name>
    <name type="common">Pycnoporus coccineus</name>
    <dbReference type="NCBI Taxonomy" id="1353009"/>
    <lineage>
        <taxon>Eukaryota</taxon>
        <taxon>Fungi</taxon>
        <taxon>Dikarya</taxon>
        <taxon>Basidiomycota</taxon>
        <taxon>Agaricomycotina</taxon>
        <taxon>Agaricomycetes</taxon>
        <taxon>Polyporales</taxon>
        <taxon>Polyporaceae</taxon>
        <taxon>Trametes</taxon>
    </lineage>
</organism>